<accession>A0AAU7BS69</accession>
<dbReference type="RefSeq" id="WP_347923546.1">
    <property type="nucleotide sequence ID" value="NZ_CP157199.1"/>
</dbReference>
<evidence type="ECO:0000313" key="3">
    <source>
        <dbReference type="EMBL" id="XBG61189.1"/>
    </source>
</evidence>
<evidence type="ECO:0000256" key="2">
    <source>
        <dbReference type="SAM" id="SignalP"/>
    </source>
</evidence>
<dbReference type="PROSITE" id="PS51257">
    <property type="entry name" value="PROKAR_LIPOPROTEIN"/>
    <property type="match status" value="1"/>
</dbReference>
<dbReference type="Pfam" id="PF14092">
    <property type="entry name" value="DUF4270"/>
    <property type="match status" value="1"/>
</dbReference>
<feature type="compositionally biased region" description="Low complexity" evidence="1">
    <location>
        <begin position="310"/>
        <end position="321"/>
    </location>
</feature>
<dbReference type="InterPro" id="IPR025366">
    <property type="entry name" value="DUF4270"/>
</dbReference>
<reference evidence="3" key="1">
    <citation type="submission" date="2024-05" db="EMBL/GenBank/DDBJ databases">
        <title>Pontimicrobium maritimus sp. nov., isolated form sea water.</title>
        <authorList>
            <person name="Muhammad N."/>
            <person name="Vuong T.Q."/>
            <person name="Han H.L."/>
            <person name="Kim S.-G."/>
        </authorList>
    </citation>
    <scope>NUCLEOTIDE SEQUENCE</scope>
    <source>
        <strain evidence="3">SW4</strain>
    </source>
</reference>
<evidence type="ECO:0000256" key="1">
    <source>
        <dbReference type="SAM" id="MobiDB-lite"/>
    </source>
</evidence>
<dbReference type="EMBL" id="CP157199">
    <property type="protein sequence ID" value="XBG61189.1"/>
    <property type="molecule type" value="Genomic_DNA"/>
</dbReference>
<feature type="signal peptide" evidence="2">
    <location>
        <begin position="1"/>
        <end position="22"/>
    </location>
</feature>
<sequence>MKKNKILLQNLALLAIIATVFAACERDFANLESDVVNSENTTHFNADVVTYPIVTYNKNISAFHSSRLPSNLIGYYNDPVFGSYSANFVAQLSPNLFNPNFGENVVLDSAVLTVPYYSRVTGTNEDGGSDYALDSVYIDTPIKLSIFQNNYFLREFDPNSDLNQSQKYYSNGALSESVQINPADLEGQLIYDADFIPSEKQIVLKGLNENGEADSTFVAPSIRVHIKDASTDTYWQQLLFDKQDDPELSNRNNFLNYFRGLYFKAEGISGSGSMAMLNFNSSDANLTIYYTSDKDNTDEDGDGIPDYADVDSNGDNVNDNGTDTDSDGINDAHDVDETGGTDINNNGIDDNLDSNKGEYTMNFYRNLINLMDNNLIAIPPGNEAVGDEKLYLKGGEGSMAVINLFNGDENGNSPEFDQFKSDFKNGDTPKRLVNEAYLEFYVDQSTVQGNEPDRVFLYDLNNNTALIDYFIDQSASGTTVNAKIDHLSPLKREDDDPEGDGIKYKIRITEHIKNLFVNDSTNVKLGLTVISGVGSINMQELLDNSDGVKAIPNGTLLSHKGTVLFGNNTTNEAKKAKLTIYYTEPEN</sequence>
<name>A0AAU7BS69_9FLAO</name>
<feature type="region of interest" description="Disordered" evidence="1">
    <location>
        <begin position="294"/>
        <end position="330"/>
    </location>
</feature>
<dbReference type="AlphaFoldDB" id="A0AAU7BS69"/>
<keyword evidence="2" id="KW-0732">Signal</keyword>
<feature type="chain" id="PRO_5043459115" evidence="2">
    <location>
        <begin position="23"/>
        <end position="587"/>
    </location>
</feature>
<protein>
    <submittedName>
        <fullName evidence="3">DUF4270 domain-containing protein</fullName>
    </submittedName>
</protein>
<proteinExistence type="predicted"/>
<organism evidence="3">
    <name type="scientific">Pontimicrobium sp. SW4</name>
    <dbReference type="NCBI Taxonomy" id="3153519"/>
    <lineage>
        <taxon>Bacteria</taxon>
        <taxon>Pseudomonadati</taxon>
        <taxon>Bacteroidota</taxon>
        <taxon>Flavobacteriia</taxon>
        <taxon>Flavobacteriales</taxon>
        <taxon>Flavobacteriaceae</taxon>
        <taxon>Pontimicrobium</taxon>
    </lineage>
</organism>
<gene>
    <name evidence="3" type="ORF">ABGB03_15150</name>
</gene>